<evidence type="ECO:0000256" key="4">
    <source>
        <dbReference type="ARBA" id="ARBA00010617"/>
    </source>
</evidence>
<dbReference type="Proteomes" id="UP000521943">
    <property type="component" value="Unassembled WGS sequence"/>
</dbReference>
<evidence type="ECO:0000256" key="2">
    <source>
        <dbReference type="ARBA" id="ARBA00004370"/>
    </source>
</evidence>
<dbReference type="InterPro" id="IPR036396">
    <property type="entry name" value="Cyt_P450_sf"/>
</dbReference>
<dbReference type="AlphaFoldDB" id="A0A8H6HRE1"/>
<comment type="caution">
    <text evidence="15">The sequence shown here is derived from an EMBL/GenBank/DDBJ whole genome shotgun (WGS) entry which is preliminary data.</text>
</comment>
<protein>
    <submittedName>
        <fullName evidence="15">Cytochrome P450</fullName>
    </submittedName>
</protein>
<dbReference type="PANTHER" id="PTHR24305">
    <property type="entry name" value="CYTOCHROME P450"/>
    <property type="match status" value="1"/>
</dbReference>
<evidence type="ECO:0000256" key="3">
    <source>
        <dbReference type="ARBA" id="ARBA00004721"/>
    </source>
</evidence>
<keyword evidence="9" id="KW-0560">Oxidoreductase</keyword>
<evidence type="ECO:0000256" key="5">
    <source>
        <dbReference type="ARBA" id="ARBA00022617"/>
    </source>
</evidence>
<dbReference type="InterPro" id="IPR001128">
    <property type="entry name" value="Cyt_P450"/>
</dbReference>
<keyword evidence="6" id="KW-0812">Transmembrane</keyword>
<dbReference type="GO" id="GO:0016020">
    <property type="term" value="C:membrane"/>
    <property type="evidence" value="ECO:0007669"/>
    <property type="project" value="UniProtKB-SubCell"/>
</dbReference>
<evidence type="ECO:0000256" key="7">
    <source>
        <dbReference type="ARBA" id="ARBA00022723"/>
    </source>
</evidence>
<dbReference type="GO" id="GO:0004497">
    <property type="term" value="F:monooxygenase activity"/>
    <property type="evidence" value="ECO:0007669"/>
    <property type="project" value="UniProtKB-KW"/>
</dbReference>
<proteinExistence type="inferred from homology"/>
<keyword evidence="16" id="KW-1185">Reference proteome</keyword>
<feature type="binding site" description="axial binding residue" evidence="13">
    <location>
        <position position="796"/>
    </location>
    <ligand>
        <name>heme</name>
        <dbReference type="ChEBI" id="CHEBI:30413"/>
    </ligand>
    <ligandPart>
        <name>Fe</name>
        <dbReference type="ChEBI" id="CHEBI:18248"/>
    </ligandPart>
</feature>
<dbReference type="Gene3D" id="1.10.630.10">
    <property type="entry name" value="Cytochrome P450"/>
    <property type="match status" value="1"/>
</dbReference>
<dbReference type="InterPro" id="IPR050121">
    <property type="entry name" value="Cytochrome_P450_monoxygenase"/>
</dbReference>
<dbReference type="SUPFAM" id="SSF48264">
    <property type="entry name" value="Cytochrome P450"/>
    <property type="match status" value="1"/>
</dbReference>
<dbReference type="GO" id="GO:0016705">
    <property type="term" value="F:oxidoreductase activity, acting on paired donors, with incorporation or reduction of molecular oxygen"/>
    <property type="evidence" value="ECO:0007669"/>
    <property type="project" value="InterPro"/>
</dbReference>
<evidence type="ECO:0000256" key="9">
    <source>
        <dbReference type="ARBA" id="ARBA00023002"/>
    </source>
</evidence>
<dbReference type="OrthoDB" id="1470350at2759"/>
<evidence type="ECO:0000313" key="15">
    <source>
        <dbReference type="EMBL" id="KAF6751785.1"/>
    </source>
</evidence>
<dbReference type="EMBL" id="JACGCI010000048">
    <property type="protein sequence ID" value="KAF6751785.1"/>
    <property type="molecule type" value="Genomic_DNA"/>
</dbReference>
<comment type="pathway">
    <text evidence="3">Secondary metabolite biosynthesis; terpenoid biosynthesis.</text>
</comment>
<accession>A0A8H6HRE1</accession>
<feature type="region of interest" description="Disordered" evidence="14">
    <location>
        <begin position="211"/>
        <end position="242"/>
    </location>
</feature>
<keyword evidence="10 13" id="KW-0408">Iron</keyword>
<keyword evidence="12" id="KW-0472">Membrane</keyword>
<dbReference type="PANTHER" id="PTHR24305:SF166">
    <property type="entry name" value="CYTOCHROME P450 12A4, MITOCHONDRIAL-RELATED"/>
    <property type="match status" value="1"/>
</dbReference>
<evidence type="ECO:0000256" key="10">
    <source>
        <dbReference type="ARBA" id="ARBA00023004"/>
    </source>
</evidence>
<evidence type="ECO:0000256" key="1">
    <source>
        <dbReference type="ARBA" id="ARBA00001971"/>
    </source>
</evidence>
<comment type="subcellular location">
    <subcellularLocation>
        <location evidence="2">Membrane</location>
    </subcellularLocation>
</comment>
<keyword evidence="7 13" id="KW-0479">Metal-binding</keyword>
<organism evidence="15 16">
    <name type="scientific">Ephemerocybe angulata</name>
    <dbReference type="NCBI Taxonomy" id="980116"/>
    <lineage>
        <taxon>Eukaryota</taxon>
        <taxon>Fungi</taxon>
        <taxon>Dikarya</taxon>
        <taxon>Basidiomycota</taxon>
        <taxon>Agaricomycotina</taxon>
        <taxon>Agaricomycetes</taxon>
        <taxon>Agaricomycetidae</taxon>
        <taxon>Agaricales</taxon>
        <taxon>Agaricineae</taxon>
        <taxon>Psathyrellaceae</taxon>
        <taxon>Ephemerocybe</taxon>
    </lineage>
</organism>
<evidence type="ECO:0000256" key="8">
    <source>
        <dbReference type="ARBA" id="ARBA00022989"/>
    </source>
</evidence>
<name>A0A8H6HRE1_9AGAR</name>
<dbReference type="Pfam" id="PF00067">
    <property type="entry name" value="p450"/>
    <property type="match status" value="1"/>
</dbReference>
<feature type="region of interest" description="Disordered" evidence="14">
    <location>
        <begin position="132"/>
        <end position="176"/>
    </location>
</feature>
<sequence>MLNYLVWSFSGMYQLLGPAMTTVGGFCAKLFLRRLTLYSAACYRDREWQLPSARFRDRGGICPRTHDPLRTRASPGRAVLAEIQYASATTTGTTQRREEQEAVPQSLPENVAVSLPQTKIFAVHGVVMGSRMRRDTRPRSQAVGRTSERGGIHQAGYTVNESCASSAPGKKPSCPRATPRLYILPTSIMPCHPEASQPQTGFINSRVTTLPSLQHHPHAPPSDPKPRASARGPGSEGQDGGGVGWVVECNEQRGMDVGCDESVRRAWAQFVGREDDSLEVVGVMGAGEGGLILTTWEIDLSRGSGRRRLRPSSPLLVCTGVLEPFGSVAGVPPAPAPGAVSGAITAGGNPANPAAGAPPASSTSSTQQAFAPYFCADCLEAFRGMCERASEEMWEALAAFLSHEIHSGHWGVVRRTAWSRECLAKTSAWSKLSWPCEGAGGEVGVLVSSSDSIRNCALDVKLPARFACTYFFAVERPKLQSALAQKVSRGENEVDLAEWMTRTALELIGQSGFAFSFNSLEPDGPQHPYGPTVKQLLASINDGLILSFRILVVPWVENIGTPAFQRKVINALPWPMLHAIRDMVDMMWDTSKGIIEETERALESGDNLSNRIAGGKDMMSILGEVRDNMSAPEKDRLSQDEIIAQVSIFHLLSENPEVQEKLRDKIAAAFVQNGGDLGYDALIGLPFLDAVCKETLRLHAPIPFVMRQAAEDTMLPFLEPVETLKGGQKREIMVPKGTRIFISILNSNRDPKVWGPDAAEWKPERWMNPLPDTVLNAKIPGVYSHMMTFIGGGRSCIGFKFSQLEMKVILSLMLQTFKIEPSGKKIEWQFNAVAHPTTEDAPVTAAGKKVQLPMKLTLL</sequence>
<keyword evidence="8" id="KW-1133">Transmembrane helix</keyword>
<evidence type="ECO:0000256" key="13">
    <source>
        <dbReference type="PIRSR" id="PIRSR602403-1"/>
    </source>
</evidence>
<evidence type="ECO:0000256" key="6">
    <source>
        <dbReference type="ARBA" id="ARBA00022692"/>
    </source>
</evidence>
<evidence type="ECO:0000256" key="12">
    <source>
        <dbReference type="ARBA" id="ARBA00023136"/>
    </source>
</evidence>
<dbReference type="PRINTS" id="PR00465">
    <property type="entry name" value="EP450IV"/>
</dbReference>
<dbReference type="InterPro" id="IPR002403">
    <property type="entry name" value="Cyt_P450_E_grp-IV"/>
</dbReference>
<evidence type="ECO:0000313" key="16">
    <source>
        <dbReference type="Proteomes" id="UP000521943"/>
    </source>
</evidence>
<keyword evidence="5 13" id="KW-0349">Heme</keyword>
<dbReference type="GO" id="GO:0005506">
    <property type="term" value="F:iron ion binding"/>
    <property type="evidence" value="ECO:0007669"/>
    <property type="project" value="InterPro"/>
</dbReference>
<dbReference type="PRINTS" id="PR00385">
    <property type="entry name" value="P450"/>
</dbReference>
<comment type="similarity">
    <text evidence="4">Belongs to the cytochrome P450 family.</text>
</comment>
<dbReference type="GO" id="GO:0020037">
    <property type="term" value="F:heme binding"/>
    <property type="evidence" value="ECO:0007669"/>
    <property type="project" value="InterPro"/>
</dbReference>
<keyword evidence="11" id="KW-0503">Monooxygenase</keyword>
<evidence type="ECO:0000256" key="11">
    <source>
        <dbReference type="ARBA" id="ARBA00023033"/>
    </source>
</evidence>
<reference evidence="15 16" key="1">
    <citation type="submission" date="2020-07" db="EMBL/GenBank/DDBJ databases">
        <title>Comparative genomics of pyrophilous fungi reveals a link between fire events and developmental genes.</title>
        <authorList>
            <consortium name="DOE Joint Genome Institute"/>
            <person name="Steindorff A.S."/>
            <person name="Carver A."/>
            <person name="Calhoun S."/>
            <person name="Stillman K."/>
            <person name="Liu H."/>
            <person name="Lipzen A."/>
            <person name="Pangilinan J."/>
            <person name="Labutti K."/>
            <person name="Bruns T.D."/>
            <person name="Grigoriev I.V."/>
        </authorList>
    </citation>
    <scope>NUCLEOTIDE SEQUENCE [LARGE SCALE GENOMIC DNA]</scope>
    <source>
        <strain evidence="15 16">CBS 144469</strain>
    </source>
</reference>
<comment type="cofactor">
    <cofactor evidence="1 13">
        <name>heme</name>
        <dbReference type="ChEBI" id="CHEBI:30413"/>
    </cofactor>
</comment>
<evidence type="ECO:0000256" key="14">
    <source>
        <dbReference type="SAM" id="MobiDB-lite"/>
    </source>
</evidence>
<gene>
    <name evidence="15" type="ORF">DFP72DRAFT_1135662</name>
</gene>